<gene>
    <name evidence="1" type="ORF">DM051_10995</name>
</gene>
<reference evidence="1" key="1">
    <citation type="submission" date="2018-06" db="EMBL/GenBank/DDBJ databases">
        <authorList>
            <person name="Ashton P.M."/>
            <person name="Dallman T."/>
            <person name="Nair S."/>
            <person name="De Pinna E."/>
            <person name="Peters T."/>
            <person name="Grant K."/>
        </authorList>
    </citation>
    <scope>NUCLEOTIDE SEQUENCE [LARGE SCALE GENOMIC DNA]</scope>
    <source>
        <strain evidence="1">310211</strain>
    </source>
</reference>
<organism evidence="1">
    <name type="scientific">Salmonella enterica I</name>
    <dbReference type="NCBI Taxonomy" id="59201"/>
    <lineage>
        <taxon>Bacteria</taxon>
        <taxon>Pseudomonadati</taxon>
        <taxon>Pseudomonadota</taxon>
        <taxon>Gammaproteobacteria</taxon>
        <taxon>Enterobacterales</taxon>
        <taxon>Enterobacteriaceae</taxon>
        <taxon>Salmonella</taxon>
    </lineage>
</organism>
<name>A0A3T7RY17_SALET</name>
<dbReference type="EMBL" id="AAAATI010000011">
    <property type="protein sequence ID" value="EAA1977823.1"/>
    <property type="molecule type" value="Genomic_DNA"/>
</dbReference>
<sequence length="217" mass="25248">MFEQLKIQHRTLREHFPADLNLRVHRALSWLQRAEMAEDEDGRFIFLWIAFNAAYATEIDDNYRLSEQVSFKSFLKKLCGLDENKQIEHLIWQEFSGSIRILLDTPFVLQSFWDYHSGKISETQWKERLRHDRKIASVALASSDTPQLLGVIFSRLYTLRNQLIHGGATWSSSVNRKQLKDCTSLLGKLVPVVIALMMSHPDALWGNACYPVVRDVW</sequence>
<dbReference type="AlphaFoldDB" id="A0A3T7RY17"/>
<accession>A0A3T7RY17</accession>
<protein>
    <submittedName>
        <fullName evidence="1">Uncharacterized protein</fullName>
    </submittedName>
</protein>
<proteinExistence type="predicted"/>
<comment type="caution">
    <text evidence="1">The sequence shown here is derived from an EMBL/GenBank/DDBJ whole genome shotgun (WGS) entry which is preliminary data.</text>
</comment>
<dbReference type="Proteomes" id="UP000839671">
    <property type="component" value="Unassembled WGS sequence"/>
</dbReference>
<evidence type="ECO:0000313" key="1">
    <source>
        <dbReference type="EMBL" id="EAA1977823.1"/>
    </source>
</evidence>